<dbReference type="InterPro" id="IPR011006">
    <property type="entry name" value="CheY-like_superfamily"/>
</dbReference>
<gene>
    <name evidence="8" type="primary">degU</name>
    <name evidence="8" type="ORF">BcellWH2_02629</name>
    <name evidence="11" type="ORF">F2Y81_13845</name>
    <name evidence="9" type="ORF">F2Y86_18455</name>
    <name evidence="10" type="ORF">F2Y87_18320</name>
    <name evidence="12" type="ORF">PZH42_00215</name>
    <name evidence="13" type="ORF">RO785_27155</name>
</gene>
<reference evidence="12" key="3">
    <citation type="submission" date="2023-03" db="EMBL/GenBank/DDBJ databases">
        <title>DFI Biobank Strains.</title>
        <authorList>
            <person name="Mostad J."/>
            <person name="Paddock L."/>
            <person name="Medina S."/>
            <person name="Waligurski E."/>
            <person name="Barat B."/>
            <person name="Smith R."/>
            <person name="Burgo V."/>
            <person name="Metcalfe C."/>
            <person name="Woodson C."/>
            <person name="Sundararajan A."/>
            <person name="Ramaswamy R."/>
            <person name="Lin H."/>
            <person name="Pamer E.G."/>
        </authorList>
    </citation>
    <scope>NUCLEOTIDE SEQUENCE</scope>
    <source>
        <strain evidence="12">DFI.9.5</strain>
    </source>
</reference>
<feature type="modified residue" description="4-aspartylphosphate" evidence="5">
    <location>
        <position position="63"/>
    </location>
</feature>
<dbReference type="AlphaFoldDB" id="A0A0P0FQK6"/>
<keyword evidence="1 5" id="KW-0597">Phosphoprotein</keyword>
<dbReference type="PROSITE" id="PS50043">
    <property type="entry name" value="HTH_LUXR_2"/>
    <property type="match status" value="1"/>
</dbReference>
<feature type="domain" description="Response regulatory" evidence="7">
    <location>
        <begin position="12"/>
        <end position="128"/>
    </location>
</feature>
<sequence>MVQLPSDTSKYHLLLIDDHPIVLAGIRNILEVCPEIGEIYAADSAAKALELLKSHDISICMVDIELPDMSGFELIEQIRLLYPDMRIIIETMHSEVWIVRRMVKADVDAVILKQSDPENLQEAIYSVLSGRKYFCPHFRKCLRKLPPEMPQVLSKREQEVLKCISEGLKSNEIATKLYISVNTVEFHRKQIMLKLEAKNASDMLIKAIKSGVLEI</sequence>
<evidence type="ECO:0000313" key="10">
    <source>
        <dbReference type="EMBL" id="KAA5416669.1"/>
    </source>
</evidence>
<dbReference type="Gene3D" id="1.10.10.10">
    <property type="entry name" value="Winged helix-like DNA-binding domain superfamily/Winged helix DNA-binding domain"/>
    <property type="match status" value="1"/>
</dbReference>
<dbReference type="GO" id="GO:0003677">
    <property type="term" value="F:DNA binding"/>
    <property type="evidence" value="ECO:0007669"/>
    <property type="project" value="UniProtKB-KW"/>
</dbReference>
<dbReference type="SUPFAM" id="SSF46894">
    <property type="entry name" value="C-terminal effector domain of the bipartite response regulators"/>
    <property type="match status" value="1"/>
</dbReference>
<evidence type="ECO:0000256" key="5">
    <source>
        <dbReference type="PROSITE-ProRule" id="PRU00169"/>
    </source>
</evidence>
<dbReference type="EMBL" id="JARFID010000001">
    <property type="protein sequence ID" value="MDE8692522.1"/>
    <property type="molecule type" value="Genomic_DNA"/>
</dbReference>
<dbReference type="CDD" id="cd06170">
    <property type="entry name" value="LuxR_C_like"/>
    <property type="match status" value="1"/>
</dbReference>
<dbReference type="InterPro" id="IPR001789">
    <property type="entry name" value="Sig_transdc_resp-reg_receiver"/>
</dbReference>
<dbReference type="Proteomes" id="UP000325055">
    <property type="component" value="Unassembled WGS sequence"/>
</dbReference>
<dbReference type="PANTHER" id="PTHR43214:SF41">
    <property type="entry name" value="NITRATE_NITRITE RESPONSE REGULATOR PROTEIN NARP"/>
    <property type="match status" value="1"/>
</dbReference>
<proteinExistence type="predicted"/>
<dbReference type="Proteomes" id="UP001221924">
    <property type="component" value="Unassembled WGS sequence"/>
</dbReference>
<dbReference type="EMBL" id="VVYW01000016">
    <property type="protein sequence ID" value="KAA5406244.1"/>
    <property type="molecule type" value="Genomic_DNA"/>
</dbReference>
<evidence type="ECO:0000256" key="4">
    <source>
        <dbReference type="ARBA" id="ARBA00023163"/>
    </source>
</evidence>
<feature type="domain" description="HTH luxR-type" evidence="6">
    <location>
        <begin position="146"/>
        <end position="211"/>
    </location>
</feature>
<reference evidence="13" key="4">
    <citation type="submission" date="2023-08" db="EMBL/GenBank/DDBJ databases">
        <title>Reintroducing virulent viruses to syntetic microbiomes.</title>
        <authorList>
            <person name="Wilde J."/>
            <person name="Boyes R."/>
            <person name="Robinson A.V."/>
            <person name="Daisley B.A."/>
            <person name="Allen-Vercoe E."/>
        </authorList>
    </citation>
    <scope>NUCLEOTIDE SEQUENCE</scope>
    <source>
        <strain evidence="13">225I_12FAA</strain>
    </source>
</reference>
<evidence type="ECO:0000313" key="9">
    <source>
        <dbReference type="EMBL" id="KAA5406244.1"/>
    </source>
</evidence>
<dbReference type="InterPro" id="IPR016032">
    <property type="entry name" value="Sig_transdc_resp-reg_C-effctor"/>
</dbReference>
<dbReference type="KEGG" id="bcel:BcellWH2_02629"/>
<dbReference type="Proteomes" id="UP000448877">
    <property type="component" value="Unassembled WGS sequence"/>
</dbReference>
<dbReference type="PRINTS" id="PR00038">
    <property type="entry name" value="HTHLUXR"/>
</dbReference>
<dbReference type="STRING" id="246787.BcellWH2_02629"/>
<dbReference type="Proteomes" id="UP000061809">
    <property type="component" value="Chromosome"/>
</dbReference>
<name>A0A0P0FQK6_9BACE</name>
<evidence type="ECO:0000313" key="17">
    <source>
        <dbReference type="Proteomes" id="UP000482653"/>
    </source>
</evidence>
<evidence type="ECO:0000256" key="1">
    <source>
        <dbReference type="ARBA" id="ARBA00022553"/>
    </source>
</evidence>
<dbReference type="eggNOG" id="COG2197">
    <property type="taxonomic scope" value="Bacteria"/>
</dbReference>
<dbReference type="SMART" id="SM00421">
    <property type="entry name" value="HTH_LUXR"/>
    <property type="match status" value="1"/>
</dbReference>
<evidence type="ECO:0000313" key="11">
    <source>
        <dbReference type="EMBL" id="KAA5417303.1"/>
    </source>
</evidence>
<evidence type="ECO:0000313" key="12">
    <source>
        <dbReference type="EMBL" id="MDE8692522.1"/>
    </source>
</evidence>
<protein>
    <submittedName>
        <fullName evidence="9">Response regulator transcription factor</fullName>
    </submittedName>
    <submittedName>
        <fullName evidence="8">Transcriptional regulatory protein DegU</fullName>
    </submittedName>
</protein>
<evidence type="ECO:0000259" key="7">
    <source>
        <dbReference type="PROSITE" id="PS50110"/>
    </source>
</evidence>
<evidence type="ECO:0000313" key="15">
    <source>
        <dbReference type="Proteomes" id="UP000325055"/>
    </source>
</evidence>
<dbReference type="EMBL" id="VVYX01000023">
    <property type="protein sequence ID" value="KAA5416669.1"/>
    <property type="molecule type" value="Genomic_DNA"/>
</dbReference>
<keyword evidence="4" id="KW-0804">Transcription</keyword>
<reference evidence="8 14" key="1">
    <citation type="journal article" date="2015" name="Science">
        <title>Genetic determinants of in vivo fitness and diet responsiveness in multiple human gut Bacteroides.</title>
        <authorList>
            <person name="Wu M."/>
            <person name="McNulty N.P."/>
            <person name="Rodionov D.A."/>
            <person name="Khoroshkin M.S."/>
            <person name="Griffin N.W."/>
            <person name="Cheng J."/>
            <person name="Latreille P."/>
            <person name="Kerstetter R.A."/>
            <person name="Terrapon N."/>
            <person name="Henrissat B."/>
            <person name="Osterman A.L."/>
            <person name="Gordon J.I."/>
        </authorList>
    </citation>
    <scope>NUCLEOTIDE SEQUENCE [LARGE SCALE GENOMIC DNA]</scope>
    <source>
        <strain evidence="8 14">WH2</strain>
    </source>
</reference>
<dbReference type="Pfam" id="PF00072">
    <property type="entry name" value="Response_reg"/>
    <property type="match status" value="1"/>
</dbReference>
<evidence type="ECO:0000256" key="3">
    <source>
        <dbReference type="ARBA" id="ARBA00023125"/>
    </source>
</evidence>
<dbReference type="GO" id="GO:0006355">
    <property type="term" value="P:regulation of DNA-templated transcription"/>
    <property type="evidence" value="ECO:0007669"/>
    <property type="project" value="InterPro"/>
</dbReference>
<keyword evidence="3" id="KW-0238">DNA-binding</keyword>
<dbReference type="SMART" id="SM00448">
    <property type="entry name" value="REC"/>
    <property type="match status" value="1"/>
</dbReference>
<evidence type="ECO:0000313" key="14">
    <source>
        <dbReference type="Proteomes" id="UP000061809"/>
    </source>
</evidence>
<dbReference type="EMBL" id="JAVSNH010000002">
    <property type="protein sequence ID" value="MDT4514650.1"/>
    <property type="molecule type" value="Genomic_DNA"/>
</dbReference>
<evidence type="ECO:0000313" key="13">
    <source>
        <dbReference type="EMBL" id="MDT4514650.1"/>
    </source>
</evidence>
<dbReference type="CDD" id="cd17535">
    <property type="entry name" value="REC_NarL-like"/>
    <property type="match status" value="1"/>
</dbReference>
<dbReference type="SUPFAM" id="SSF52172">
    <property type="entry name" value="CheY-like"/>
    <property type="match status" value="1"/>
</dbReference>
<dbReference type="PANTHER" id="PTHR43214">
    <property type="entry name" value="TWO-COMPONENT RESPONSE REGULATOR"/>
    <property type="match status" value="1"/>
</dbReference>
<dbReference type="Proteomes" id="UP000482653">
    <property type="component" value="Unassembled WGS sequence"/>
</dbReference>
<reference evidence="15 16" key="2">
    <citation type="journal article" date="2019" name="Nat. Med.">
        <title>A library of human gut bacterial isolates paired with longitudinal multiomics data enables mechanistic microbiome research.</title>
        <authorList>
            <person name="Poyet M."/>
            <person name="Groussin M."/>
            <person name="Gibbons S.M."/>
            <person name="Avila-Pacheco J."/>
            <person name="Jiang X."/>
            <person name="Kearney S.M."/>
            <person name="Perrotta A.R."/>
            <person name="Berdy B."/>
            <person name="Zhao S."/>
            <person name="Lieberman T.D."/>
            <person name="Swanson P.K."/>
            <person name="Smith M."/>
            <person name="Roesemann S."/>
            <person name="Alexander J.E."/>
            <person name="Rich S.A."/>
            <person name="Livny J."/>
            <person name="Vlamakis H."/>
            <person name="Clish C."/>
            <person name="Bullock K."/>
            <person name="Deik A."/>
            <person name="Scott J."/>
            <person name="Pierce K.A."/>
            <person name="Xavier R.J."/>
            <person name="Alm E.J."/>
        </authorList>
    </citation>
    <scope>NUCLEOTIDE SEQUENCE [LARGE SCALE GENOMIC DNA]</scope>
    <source>
        <strain evidence="11 16">BIOML-A6</strain>
        <strain evidence="9 15">BIOML-A7</strain>
        <strain evidence="10 17">BIOML-A8</strain>
    </source>
</reference>
<dbReference type="PROSITE" id="PS50110">
    <property type="entry name" value="RESPONSE_REGULATORY"/>
    <property type="match status" value="1"/>
</dbReference>
<evidence type="ECO:0000259" key="6">
    <source>
        <dbReference type="PROSITE" id="PS50043"/>
    </source>
</evidence>
<dbReference type="EMBL" id="CP012801">
    <property type="protein sequence ID" value="ALJ59868.1"/>
    <property type="molecule type" value="Genomic_DNA"/>
</dbReference>
<keyword evidence="2" id="KW-0805">Transcription regulation</keyword>
<dbReference type="GeneID" id="66306021"/>
<evidence type="ECO:0000313" key="8">
    <source>
        <dbReference type="EMBL" id="ALJ59868.1"/>
    </source>
</evidence>
<dbReference type="PATRIC" id="fig|246787.4.peg.2707"/>
<dbReference type="EMBL" id="VVYV01000022">
    <property type="protein sequence ID" value="KAA5417303.1"/>
    <property type="molecule type" value="Genomic_DNA"/>
</dbReference>
<dbReference type="InterPro" id="IPR036388">
    <property type="entry name" value="WH-like_DNA-bd_sf"/>
</dbReference>
<dbReference type="GO" id="GO:0000160">
    <property type="term" value="P:phosphorelay signal transduction system"/>
    <property type="evidence" value="ECO:0007669"/>
    <property type="project" value="InterPro"/>
</dbReference>
<dbReference type="InterPro" id="IPR000792">
    <property type="entry name" value="Tscrpt_reg_LuxR_C"/>
</dbReference>
<dbReference type="InterPro" id="IPR039420">
    <property type="entry name" value="WalR-like"/>
</dbReference>
<evidence type="ECO:0000313" key="16">
    <source>
        <dbReference type="Proteomes" id="UP000448877"/>
    </source>
</evidence>
<accession>A0A0P0FQK6</accession>
<organism evidence="8 14">
    <name type="scientific">Bacteroides cellulosilyticus</name>
    <dbReference type="NCBI Taxonomy" id="246787"/>
    <lineage>
        <taxon>Bacteria</taxon>
        <taxon>Pseudomonadati</taxon>
        <taxon>Bacteroidota</taxon>
        <taxon>Bacteroidia</taxon>
        <taxon>Bacteroidales</taxon>
        <taxon>Bacteroidaceae</taxon>
        <taxon>Bacteroides</taxon>
    </lineage>
</organism>
<dbReference type="RefSeq" id="WP_007211118.1">
    <property type="nucleotide sequence ID" value="NZ_CABMLT010000009.1"/>
</dbReference>
<dbReference type="Gene3D" id="3.40.50.2300">
    <property type="match status" value="1"/>
</dbReference>
<dbReference type="Pfam" id="PF00196">
    <property type="entry name" value="GerE"/>
    <property type="match status" value="1"/>
</dbReference>
<dbReference type="InterPro" id="IPR058245">
    <property type="entry name" value="NreC/VraR/RcsB-like_REC"/>
</dbReference>
<dbReference type="Proteomes" id="UP001266995">
    <property type="component" value="Unassembled WGS sequence"/>
</dbReference>
<evidence type="ECO:0000256" key="2">
    <source>
        <dbReference type="ARBA" id="ARBA00023015"/>
    </source>
</evidence>